<proteinExistence type="predicted"/>
<evidence type="ECO:0000313" key="3">
    <source>
        <dbReference type="Proteomes" id="UP001595975"/>
    </source>
</evidence>
<dbReference type="RefSeq" id="WP_380225426.1">
    <property type="nucleotide sequence ID" value="NZ_JBHSOF010000012.1"/>
</dbReference>
<accession>A0ABW0WZP7</accession>
<reference evidence="3" key="1">
    <citation type="journal article" date="2019" name="Int. J. Syst. Evol. Microbiol.">
        <title>The Global Catalogue of Microorganisms (GCM) 10K type strain sequencing project: providing services to taxonomists for standard genome sequencing and annotation.</title>
        <authorList>
            <consortium name="The Broad Institute Genomics Platform"/>
            <consortium name="The Broad Institute Genome Sequencing Center for Infectious Disease"/>
            <person name="Wu L."/>
            <person name="Ma J."/>
        </authorList>
    </citation>
    <scope>NUCLEOTIDE SEQUENCE [LARGE SCALE GENOMIC DNA]</scope>
    <source>
        <strain evidence="3">CGMCC 4.1437</strain>
    </source>
</reference>
<dbReference type="EMBL" id="JBHSOF010000012">
    <property type="protein sequence ID" value="MFC5663750.1"/>
    <property type="molecule type" value="Genomic_DNA"/>
</dbReference>
<organism evidence="2 3">
    <name type="scientific">Kitasatospora misakiensis</name>
    <dbReference type="NCBI Taxonomy" id="67330"/>
    <lineage>
        <taxon>Bacteria</taxon>
        <taxon>Bacillati</taxon>
        <taxon>Actinomycetota</taxon>
        <taxon>Actinomycetes</taxon>
        <taxon>Kitasatosporales</taxon>
        <taxon>Streptomycetaceae</taxon>
        <taxon>Kitasatospora</taxon>
    </lineage>
</organism>
<protein>
    <recommendedName>
        <fullName evidence="1">DUF7848 domain-containing protein</fullName>
    </recommendedName>
</protein>
<dbReference type="InterPro" id="IPR057170">
    <property type="entry name" value="DUF7848"/>
</dbReference>
<gene>
    <name evidence="2" type="ORF">ACFP3U_12230</name>
</gene>
<feature type="domain" description="DUF7848" evidence="1">
    <location>
        <begin position="2"/>
        <end position="61"/>
    </location>
</feature>
<name>A0ABW0WZP7_9ACTN</name>
<sequence length="63" mass="7134">MVHRFRCVGEAEDGTPCGGEGPESSDFATAQKWPAEHLRDEQGHRSYEHVARTPWLMVPKEEP</sequence>
<evidence type="ECO:0000259" key="1">
    <source>
        <dbReference type="Pfam" id="PF25232"/>
    </source>
</evidence>
<keyword evidence="3" id="KW-1185">Reference proteome</keyword>
<dbReference type="Proteomes" id="UP001595975">
    <property type="component" value="Unassembled WGS sequence"/>
</dbReference>
<dbReference type="Pfam" id="PF25232">
    <property type="entry name" value="DUF7848"/>
    <property type="match status" value="1"/>
</dbReference>
<comment type="caution">
    <text evidence="2">The sequence shown here is derived from an EMBL/GenBank/DDBJ whole genome shotgun (WGS) entry which is preliminary data.</text>
</comment>
<evidence type="ECO:0000313" key="2">
    <source>
        <dbReference type="EMBL" id="MFC5663750.1"/>
    </source>
</evidence>